<reference evidence="3" key="1">
    <citation type="journal article" date="2014" name="Proc. Natl. Acad. Sci. U.S.A.">
        <title>Extensive sampling of basidiomycete genomes demonstrates inadequacy of the white-rot/brown-rot paradigm for wood decay fungi.</title>
        <authorList>
            <person name="Riley R."/>
            <person name="Salamov A.A."/>
            <person name="Brown D.W."/>
            <person name="Nagy L.G."/>
            <person name="Floudas D."/>
            <person name="Held B.W."/>
            <person name="Levasseur A."/>
            <person name="Lombard V."/>
            <person name="Morin E."/>
            <person name="Otillar R."/>
            <person name="Lindquist E.A."/>
            <person name="Sun H."/>
            <person name="LaButti K.M."/>
            <person name="Schmutz J."/>
            <person name="Jabbour D."/>
            <person name="Luo H."/>
            <person name="Baker S.E."/>
            <person name="Pisabarro A.G."/>
            <person name="Walton J.D."/>
            <person name="Blanchette R.A."/>
            <person name="Henrissat B."/>
            <person name="Martin F."/>
            <person name="Cullen D."/>
            <person name="Hibbett D.S."/>
            <person name="Grigoriev I.V."/>
        </authorList>
    </citation>
    <scope>NUCLEOTIDE SEQUENCE [LARGE SCALE GENOMIC DNA]</scope>
    <source>
        <strain evidence="3">PC15</strain>
    </source>
</reference>
<name>A0A067NIF1_PLEO1</name>
<evidence type="ECO:0000313" key="2">
    <source>
        <dbReference type="EMBL" id="KDQ26760.1"/>
    </source>
</evidence>
<dbReference type="OrthoDB" id="3126662at2759"/>
<accession>A0A067NIF1</accession>
<feature type="region of interest" description="Disordered" evidence="1">
    <location>
        <begin position="171"/>
        <end position="254"/>
    </location>
</feature>
<gene>
    <name evidence="2" type="ORF">PLEOSDRAFT_159324</name>
</gene>
<evidence type="ECO:0000256" key="1">
    <source>
        <dbReference type="SAM" id="MobiDB-lite"/>
    </source>
</evidence>
<dbReference type="InParanoid" id="A0A067NIF1"/>
<organism evidence="2 3">
    <name type="scientific">Pleurotus ostreatus (strain PC15)</name>
    <name type="common">Oyster mushroom</name>
    <dbReference type="NCBI Taxonomy" id="1137138"/>
    <lineage>
        <taxon>Eukaryota</taxon>
        <taxon>Fungi</taxon>
        <taxon>Dikarya</taxon>
        <taxon>Basidiomycota</taxon>
        <taxon>Agaricomycotina</taxon>
        <taxon>Agaricomycetes</taxon>
        <taxon>Agaricomycetidae</taxon>
        <taxon>Agaricales</taxon>
        <taxon>Pleurotineae</taxon>
        <taxon>Pleurotaceae</taxon>
        <taxon>Pleurotus</taxon>
    </lineage>
</organism>
<feature type="region of interest" description="Disordered" evidence="1">
    <location>
        <begin position="50"/>
        <end position="136"/>
    </location>
</feature>
<sequence length="254" mass="26831">MPTAPNPPYSHPRKMPPSLIELHYNRGHPMSDLALHAAQYFRPRKLTTAHALMQSQSRSHSRSQSQSHSQSRSQDYRERDTGSAKRKVGGIPDEGSSATVSTRSTTCSTTNGPAPDTTAARPAKRQKVSTPAPASAPITLSASVEAMLARQALKADPMIYRRMRPAGVRVRAGSDSDATATPAAAAGDKGKTVGGGATANEESAIQGTNKEYGGAAQGPSGPSTKETPFRVRRAAEAPTRGPTTSFASPPKYRK</sequence>
<dbReference type="HOGENOM" id="CLU_1094669_0_0_1"/>
<dbReference type="VEuPathDB" id="FungiDB:PLEOSDRAFT_159324"/>
<proteinExistence type="predicted"/>
<dbReference type="Proteomes" id="UP000027073">
    <property type="component" value="Unassembled WGS sequence"/>
</dbReference>
<feature type="compositionally biased region" description="Low complexity" evidence="1">
    <location>
        <begin position="54"/>
        <end position="73"/>
    </location>
</feature>
<feature type="compositionally biased region" description="Polar residues" evidence="1">
    <location>
        <begin position="200"/>
        <end position="209"/>
    </location>
</feature>
<feature type="compositionally biased region" description="Low complexity" evidence="1">
    <location>
        <begin position="173"/>
        <end position="187"/>
    </location>
</feature>
<evidence type="ECO:0000313" key="3">
    <source>
        <dbReference type="Proteomes" id="UP000027073"/>
    </source>
</evidence>
<feature type="compositionally biased region" description="Basic and acidic residues" evidence="1">
    <location>
        <begin position="74"/>
        <end position="83"/>
    </location>
</feature>
<feature type="compositionally biased region" description="Low complexity" evidence="1">
    <location>
        <begin position="96"/>
        <end position="110"/>
    </location>
</feature>
<protein>
    <submittedName>
        <fullName evidence="2">Uncharacterized protein</fullName>
    </submittedName>
</protein>
<dbReference type="AlphaFoldDB" id="A0A067NIF1"/>
<dbReference type="EMBL" id="KL198009">
    <property type="protein sequence ID" value="KDQ26760.1"/>
    <property type="molecule type" value="Genomic_DNA"/>
</dbReference>